<keyword evidence="2" id="KW-1185">Reference proteome</keyword>
<protein>
    <submittedName>
        <fullName evidence="1">Uncharacterized protein</fullName>
    </submittedName>
</protein>
<evidence type="ECO:0000313" key="2">
    <source>
        <dbReference type="Proteomes" id="UP001143910"/>
    </source>
</evidence>
<evidence type="ECO:0000313" key="1">
    <source>
        <dbReference type="EMBL" id="KAJ2980443.1"/>
    </source>
</evidence>
<reference evidence="1" key="1">
    <citation type="submission" date="2022-08" db="EMBL/GenBank/DDBJ databases">
        <title>Genome Sequence of Lecanicillium fungicola.</title>
        <authorList>
            <person name="Buettner E."/>
        </authorList>
    </citation>
    <scope>NUCLEOTIDE SEQUENCE</scope>
    <source>
        <strain evidence="1">Babe33</strain>
    </source>
</reference>
<gene>
    <name evidence="1" type="ORF">NQ176_g2645</name>
</gene>
<accession>A0ACC1NMY5</accession>
<comment type="caution">
    <text evidence="1">The sequence shown here is derived from an EMBL/GenBank/DDBJ whole genome shotgun (WGS) entry which is preliminary data.</text>
</comment>
<organism evidence="1 2">
    <name type="scientific">Zarea fungicola</name>
    <dbReference type="NCBI Taxonomy" id="93591"/>
    <lineage>
        <taxon>Eukaryota</taxon>
        <taxon>Fungi</taxon>
        <taxon>Dikarya</taxon>
        <taxon>Ascomycota</taxon>
        <taxon>Pezizomycotina</taxon>
        <taxon>Sordariomycetes</taxon>
        <taxon>Hypocreomycetidae</taxon>
        <taxon>Hypocreales</taxon>
        <taxon>Cordycipitaceae</taxon>
        <taxon>Zarea</taxon>
    </lineage>
</organism>
<dbReference type="EMBL" id="JANJQO010000199">
    <property type="protein sequence ID" value="KAJ2980443.1"/>
    <property type="molecule type" value="Genomic_DNA"/>
</dbReference>
<proteinExistence type="predicted"/>
<dbReference type="Proteomes" id="UP001143910">
    <property type="component" value="Unassembled WGS sequence"/>
</dbReference>
<name>A0ACC1NMY5_9HYPO</name>
<sequence>MKVISLGIFIGLVAADGITLQLYDGTGCDKFSQQTNKVVANVNTNSGAEHQSSGCIAADFKSAKFIQFVDGFKCNIYTDSACQAFSQSLTAADACDSFTGSSVLCFSQAEFDNPFVDSKVSITVGSKDVGVSQNTDSLFKEGIELACTDTGCDPTNKRQFPYQHFNQNGFTSISLTGSYQNTNQRDYMKEILVAVQDKTLHNLGNDLSGSTEGQGLVADQFTFFQVVIRDQHGSIQAQMTATIDTTTQKQKDGDCGIVGQLESAALGAIPAVGGLLAKAFDFTCQKAG</sequence>